<evidence type="ECO:0000313" key="8">
    <source>
        <dbReference type="EMBL" id="GAN35093.1"/>
    </source>
</evidence>
<accession>A0ABQ0K205</accession>
<comment type="caution">
    <text evidence="8">The sequence shown here is derived from an EMBL/GenBank/DDBJ whole genome shotgun (WGS) entry which is preliminary data.</text>
</comment>
<sequence>MKSKATTQYSHNHIISSASPLLREKIKMFVKKNLFLQRKTIACLFTSLALLIVSTNLQAESIWKKRVTLNTNLFNDNRARGIGDIVTVQINESTEITGVEDSSAENKKSHSVNVDTTNFFTKPLGDTSGYLPNFSADTNHSFNGKGAYESNRNISLELTAVVTEILANGNLIIEGNRDVNINGEKYNIKVSGIVRPIDISIDNVIQSSSIANANITLEGKGFLTRAGKRGWWNRIYEAMWPF</sequence>
<keyword evidence="5 7" id="KW-0975">Bacterial flagellum</keyword>
<reference evidence="9" key="1">
    <citation type="journal article" date="2015" name="Genome Announc.">
        <title>Draft Genome Sequence of an Anaerobic Ammonium-Oxidizing Bacterium, "Candidatus Brocadia sinica".</title>
        <authorList>
            <person name="Oshiki M."/>
            <person name="Shinyako-Hata K."/>
            <person name="Satoh H."/>
            <person name="Okabe S."/>
        </authorList>
    </citation>
    <scope>NUCLEOTIDE SEQUENCE [LARGE SCALE GENOMIC DNA]</scope>
    <source>
        <strain evidence="9">JPN1</strain>
    </source>
</reference>
<dbReference type="PRINTS" id="PR01008">
    <property type="entry name" value="FLGLRINGFLGH"/>
</dbReference>
<evidence type="ECO:0000256" key="5">
    <source>
        <dbReference type="ARBA" id="ARBA00023143"/>
    </source>
</evidence>
<dbReference type="EMBL" id="BAFN01000001">
    <property type="protein sequence ID" value="GAN35093.1"/>
    <property type="molecule type" value="Genomic_DNA"/>
</dbReference>
<comment type="similarity">
    <text evidence="2 7">Belongs to the FlgH family.</text>
</comment>
<keyword evidence="3" id="KW-0732">Signal</keyword>
<evidence type="ECO:0000256" key="2">
    <source>
        <dbReference type="ARBA" id="ARBA00006929"/>
    </source>
</evidence>
<dbReference type="HAMAP" id="MF_00415">
    <property type="entry name" value="FlgH"/>
    <property type="match status" value="1"/>
</dbReference>
<name>A0ABQ0K205_9BACT</name>
<evidence type="ECO:0000313" key="9">
    <source>
        <dbReference type="Proteomes" id="UP000032309"/>
    </source>
</evidence>
<keyword evidence="9" id="KW-1185">Reference proteome</keyword>
<organism evidence="8 9">
    <name type="scientific">Candidatus Brocadia sinica JPN1</name>
    <dbReference type="NCBI Taxonomy" id="1197129"/>
    <lineage>
        <taxon>Bacteria</taxon>
        <taxon>Pseudomonadati</taxon>
        <taxon>Planctomycetota</taxon>
        <taxon>Candidatus Brocadiia</taxon>
        <taxon>Candidatus Brocadiales</taxon>
        <taxon>Candidatus Brocadiaceae</taxon>
        <taxon>Candidatus Brocadia</taxon>
    </lineage>
</organism>
<evidence type="ECO:0000256" key="3">
    <source>
        <dbReference type="ARBA" id="ARBA00022729"/>
    </source>
</evidence>
<dbReference type="Proteomes" id="UP000032309">
    <property type="component" value="Unassembled WGS sequence"/>
</dbReference>
<protein>
    <recommendedName>
        <fullName evidence="7">Flagellar L-ring protein</fullName>
    </recommendedName>
    <alternativeName>
        <fullName evidence="7">Basal body L-ring protein</fullName>
    </alternativeName>
</protein>
<dbReference type="PANTHER" id="PTHR34933:SF1">
    <property type="entry name" value="FLAGELLAR L-RING PROTEIN"/>
    <property type="match status" value="1"/>
</dbReference>
<evidence type="ECO:0000256" key="1">
    <source>
        <dbReference type="ARBA" id="ARBA00002591"/>
    </source>
</evidence>
<evidence type="ECO:0000256" key="4">
    <source>
        <dbReference type="ARBA" id="ARBA00023136"/>
    </source>
</evidence>
<comment type="function">
    <text evidence="1 7">Assembles around the rod to form the L-ring and probably protects the motor/basal body from shearing forces during rotation.</text>
</comment>
<keyword evidence="8" id="KW-0966">Cell projection</keyword>
<dbReference type="PANTHER" id="PTHR34933">
    <property type="entry name" value="FLAGELLAR L-RING PROTEIN"/>
    <property type="match status" value="1"/>
</dbReference>
<keyword evidence="4 7" id="KW-0472">Membrane</keyword>
<keyword evidence="6 7" id="KW-0998">Cell outer membrane</keyword>
<gene>
    <name evidence="7" type="primary">flgH</name>
    <name evidence="8" type="ORF">BROSI_A3639</name>
</gene>
<evidence type="ECO:0000256" key="6">
    <source>
        <dbReference type="ARBA" id="ARBA00023237"/>
    </source>
</evidence>
<keyword evidence="8" id="KW-0282">Flagellum</keyword>
<evidence type="ECO:0000256" key="7">
    <source>
        <dbReference type="HAMAP-Rule" id="MF_00415"/>
    </source>
</evidence>
<dbReference type="RefSeq" id="WP_052565080.1">
    <property type="nucleotide sequence ID" value="NZ_BAFN01000001.1"/>
</dbReference>
<proteinExistence type="inferred from homology"/>
<keyword evidence="8" id="KW-0969">Cilium</keyword>
<dbReference type="Pfam" id="PF02107">
    <property type="entry name" value="FlgH"/>
    <property type="match status" value="1"/>
</dbReference>
<dbReference type="InterPro" id="IPR000527">
    <property type="entry name" value="Flag_Lring"/>
</dbReference>
<comment type="subunit">
    <text evidence="7">The basal body constitutes a major portion of the flagellar organelle and consists of four rings (L,P,S, and M) mounted on a central rod.</text>
</comment>
<comment type="subcellular location">
    <subcellularLocation>
        <location evidence="7">Cell outer membrane</location>
    </subcellularLocation>
    <subcellularLocation>
        <location evidence="7">Bacterial flagellum basal body</location>
    </subcellularLocation>
</comment>